<dbReference type="InterPro" id="IPR001920">
    <property type="entry name" value="Asp/Glu_race"/>
</dbReference>
<dbReference type="PANTHER" id="PTHR21198">
    <property type="entry name" value="GLUTAMATE RACEMASE"/>
    <property type="match status" value="1"/>
</dbReference>
<keyword evidence="5 7" id="KW-0413">Isomerase</keyword>
<dbReference type="AlphaFoldDB" id="A0A8A4TVV6"/>
<dbReference type="PROSITE" id="PS00923">
    <property type="entry name" value="ASP_GLU_RACEMASE_1"/>
    <property type="match status" value="1"/>
</dbReference>
<dbReference type="KEGG" id="scor:J3U87_12620"/>
<evidence type="ECO:0000256" key="2">
    <source>
        <dbReference type="ARBA" id="ARBA00013090"/>
    </source>
</evidence>
<feature type="binding site" evidence="7">
    <location>
        <begin position="168"/>
        <end position="169"/>
    </location>
    <ligand>
        <name>substrate</name>
    </ligand>
</feature>
<keyword evidence="4 7" id="KW-0573">Peptidoglycan synthesis</keyword>
<keyword evidence="9" id="KW-1185">Reference proteome</keyword>
<evidence type="ECO:0000256" key="7">
    <source>
        <dbReference type="HAMAP-Rule" id="MF_00258"/>
    </source>
</evidence>
<reference evidence="8" key="1">
    <citation type="submission" date="2021-03" db="EMBL/GenBank/DDBJ databases">
        <title>Acanthopleuribacteraceae sp. M133.</title>
        <authorList>
            <person name="Wang G."/>
        </authorList>
    </citation>
    <scope>NUCLEOTIDE SEQUENCE</scope>
    <source>
        <strain evidence="8">M133</strain>
    </source>
</reference>
<dbReference type="PANTHER" id="PTHR21198:SF2">
    <property type="entry name" value="GLUTAMATE RACEMASE"/>
    <property type="match status" value="1"/>
</dbReference>
<comment type="catalytic activity">
    <reaction evidence="1 7">
        <text>L-glutamate = D-glutamate</text>
        <dbReference type="Rhea" id="RHEA:12813"/>
        <dbReference type="ChEBI" id="CHEBI:29985"/>
        <dbReference type="ChEBI" id="CHEBI:29986"/>
        <dbReference type="EC" id="5.1.1.3"/>
    </reaction>
</comment>
<evidence type="ECO:0000256" key="3">
    <source>
        <dbReference type="ARBA" id="ARBA00022960"/>
    </source>
</evidence>
<comment type="caution">
    <text evidence="7">Lacks conserved residue(s) required for the propagation of feature annotation.</text>
</comment>
<dbReference type="NCBIfam" id="TIGR00067">
    <property type="entry name" value="glut_race"/>
    <property type="match status" value="1"/>
</dbReference>
<dbReference type="GO" id="GO:0008360">
    <property type="term" value="P:regulation of cell shape"/>
    <property type="evidence" value="ECO:0007669"/>
    <property type="project" value="UniProtKB-KW"/>
</dbReference>
<dbReference type="InterPro" id="IPR004391">
    <property type="entry name" value="Glu_race"/>
</dbReference>
<proteinExistence type="inferred from homology"/>
<name>A0A8A4TVV6_SULCO</name>
<dbReference type="GO" id="GO:0008881">
    <property type="term" value="F:glutamate racemase activity"/>
    <property type="evidence" value="ECO:0007669"/>
    <property type="project" value="UniProtKB-UniRule"/>
</dbReference>
<accession>A0A8A4TVV6</accession>
<dbReference type="InterPro" id="IPR033134">
    <property type="entry name" value="Asp/Glu_racemase_AS_2"/>
</dbReference>
<evidence type="ECO:0000256" key="1">
    <source>
        <dbReference type="ARBA" id="ARBA00001602"/>
    </source>
</evidence>
<organism evidence="8 9">
    <name type="scientific">Sulfidibacter corallicola</name>
    <dbReference type="NCBI Taxonomy" id="2818388"/>
    <lineage>
        <taxon>Bacteria</taxon>
        <taxon>Pseudomonadati</taxon>
        <taxon>Acidobacteriota</taxon>
        <taxon>Holophagae</taxon>
        <taxon>Acanthopleuribacterales</taxon>
        <taxon>Acanthopleuribacteraceae</taxon>
        <taxon>Sulfidibacter</taxon>
    </lineage>
</organism>
<dbReference type="GO" id="GO:0009252">
    <property type="term" value="P:peptidoglycan biosynthetic process"/>
    <property type="evidence" value="ECO:0007669"/>
    <property type="project" value="UniProtKB-UniRule"/>
</dbReference>
<evidence type="ECO:0000256" key="4">
    <source>
        <dbReference type="ARBA" id="ARBA00022984"/>
    </source>
</evidence>
<keyword evidence="3 7" id="KW-0133">Cell shape</keyword>
<feature type="active site" description="Proton donor/acceptor" evidence="7">
    <location>
        <position position="58"/>
    </location>
</feature>
<comment type="similarity">
    <text evidence="7">Belongs to the aspartate/glutamate racemases family.</text>
</comment>
<dbReference type="InterPro" id="IPR015942">
    <property type="entry name" value="Asp/Glu/hydantoin_racemase"/>
</dbReference>
<feature type="binding site" evidence="7">
    <location>
        <begin position="59"/>
        <end position="60"/>
    </location>
    <ligand>
        <name>substrate</name>
    </ligand>
</feature>
<evidence type="ECO:0000313" key="9">
    <source>
        <dbReference type="Proteomes" id="UP000663929"/>
    </source>
</evidence>
<dbReference type="SUPFAM" id="SSF53681">
    <property type="entry name" value="Aspartate/glutamate racemase"/>
    <property type="match status" value="2"/>
</dbReference>
<feature type="binding site" evidence="7">
    <location>
        <begin position="27"/>
        <end position="28"/>
    </location>
    <ligand>
        <name>substrate</name>
    </ligand>
</feature>
<comment type="pathway">
    <text evidence="7">Cell wall biogenesis; peptidoglycan biosynthesis.</text>
</comment>
<gene>
    <name evidence="7 8" type="primary">murI</name>
    <name evidence="8" type="ORF">J3U87_12620</name>
</gene>
<feature type="active site" description="Proton donor/acceptor" evidence="7">
    <location>
        <position position="167"/>
    </location>
</feature>
<evidence type="ECO:0000313" key="8">
    <source>
        <dbReference type="EMBL" id="QTD53291.1"/>
    </source>
</evidence>
<comment type="function">
    <text evidence="7">Provides the (R)-glutamate required for cell wall biosynthesis.</text>
</comment>
<dbReference type="Pfam" id="PF01177">
    <property type="entry name" value="Asp_Glu_race"/>
    <property type="match status" value="1"/>
</dbReference>
<sequence length="251" mass="26675">MTVLKALREVLPGESFLYLGDTARLPYGTKSPRTITRYLQQNVSFLKSVGVKAVVVACNTASTVLKEAHLNGLPVYGVIEPGARAALAGTHAGVIGVLATRATVHSGAYEQALLAIRSDVHVVQQACPLLVPLVEEGWAHDPVTETVLHRYLTAPLEAHVDTLILGCTHYPVLKDVVQKMAGPTIRVIDSAHALAYEVAADIEAGRIPANGDGGGIQVFTTDISPSFQQLGSHILAPHAIDSWELADIRGD</sequence>
<dbReference type="EC" id="5.1.1.3" evidence="2 7"/>
<evidence type="ECO:0000256" key="5">
    <source>
        <dbReference type="ARBA" id="ARBA00023235"/>
    </source>
</evidence>
<dbReference type="EMBL" id="CP071793">
    <property type="protein sequence ID" value="QTD53291.1"/>
    <property type="molecule type" value="Genomic_DNA"/>
</dbReference>
<dbReference type="UniPathway" id="UPA00219"/>
<keyword evidence="6 7" id="KW-0961">Cell wall biogenesis/degradation</keyword>
<dbReference type="Gene3D" id="3.40.50.1860">
    <property type="match status" value="2"/>
</dbReference>
<dbReference type="InterPro" id="IPR018187">
    <property type="entry name" value="Asp/Glu_racemase_AS_1"/>
</dbReference>
<dbReference type="GO" id="GO:0071555">
    <property type="term" value="P:cell wall organization"/>
    <property type="evidence" value="ECO:0007669"/>
    <property type="project" value="UniProtKB-KW"/>
</dbReference>
<dbReference type="FunFam" id="3.40.50.1860:FF:000001">
    <property type="entry name" value="Glutamate racemase"/>
    <property type="match status" value="1"/>
</dbReference>
<protein>
    <recommendedName>
        <fullName evidence="2 7">Glutamate racemase</fullName>
        <ecNumber evidence="2 7">5.1.1.3</ecNumber>
    </recommendedName>
</protein>
<evidence type="ECO:0000256" key="6">
    <source>
        <dbReference type="ARBA" id="ARBA00023316"/>
    </source>
</evidence>
<dbReference type="HAMAP" id="MF_00258">
    <property type="entry name" value="Glu_racemase"/>
    <property type="match status" value="1"/>
</dbReference>
<dbReference type="Proteomes" id="UP000663929">
    <property type="component" value="Chromosome"/>
</dbReference>
<dbReference type="PROSITE" id="PS00924">
    <property type="entry name" value="ASP_GLU_RACEMASE_2"/>
    <property type="match status" value="1"/>
</dbReference>